<reference evidence="17" key="1">
    <citation type="submission" date="2015-09" db="EMBL/GenBank/DDBJ databases">
        <title>Complete genome of Arthrobacter alpinus strain R3.8.</title>
        <authorList>
            <person name="See-Too W.S."/>
            <person name="Chan K.G."/>
        </authorList>
    </citation>
    <scope>NUCLEOTIDE SEQUENCE [LARGE SCALE GENOMIC DNA]</scope>
    <source>
        <strain evidence="17">R3.8</strain>
    </source>
</reference>
<comment type="subcellular location">
    <subcellularLocation>
        <location evidence="2">Cell membrane</location>
        <topology evidence="2">Multi-pass membrane protein</topology>
    </subcellularLocation>
</comment>
<feature type="transmembrane region" description="Helical" evidence="13">
    <location>
        <begin position="224"/>
        <end position="256"/>
    </location>
</feature>
<evidence type="ECO:0000256" key="8">
    <source>
        <dbReference type="ARBA" id="ARBA00022692"/>
    </source>
</evidence>
<keyword evidence="11 12" id="KW-0131">Cell cycle</keyword>
<feature type="domain" description="FtsX extracellular" evidence="15">
    <location>
        <begin position="56"/>
        <end position="161"/>
    </location>
</feature>
<evidence type="ECO:0000256" key="3">
    <source>
        <dbReference type="ARBA" id="ARBA00007379"/>
    </source>
</evidence>
<comment type="function">
    <text evidence="1">Part of the ABC transporter FtsEX involved in cellular division.</text>
</comment>
<dbReference type="Pfam" id="PF02687">
    <property type="entry name" value="FtsX"/>
    <property type="match status" value="1"/>
</dbReference>
<protein>
    <recommendedName>
        <fullName evidence="5 12">Cell division protein FtsX</fullName>
    </recommendedName>
</protein>
<evidence type="ECO:0000259" key="14">
    <source>
        <dbReference type="Pfam" id="PF02687"/>
    </source>
</evidence>
<keyword evidence="7 12" id="KW-0132">Cell division</keyword>
<dbReference type="InterPro" id="IPR040690">
    <property type="entry name" value="FtsX_ECD"/>
</dbReference>
<name>A0A0M4QZ09_9MICC</name>
<evidence type="ECO:0000313" key="16">
    <source>
        <dbReference type="EMBL" id="ALE92652.1"/>
    </source>
</evidence>
<evidence type="ECO:0000256" key="6">
    <source>
        <dbReference type="ARBA" id="ARBA00022475"/>
    </source>
</evidence>
<comment type="similarity">
    <text evidence="3 12">Belongs to the ABC-4 integral membrane protein family. FtsX subfamily.</text>
</comment>
<evidence type="ECO:0000256" key="12">
    <source>
        <dbReference type="PIRNR" id="PIRNR003097"/>
    </source>
</evidence>
<evidence type="ECO:0000256" key="4">
    <source>
        <dbReference type="ARBA" id="ARBA00011160"/>
    </source>
</evidence>
<evidence type="ECO:0000256" key="13">
    <source>
        <dbReference type="SAM" id="Phobius"/>
    </source>
</evidence>
<evidence type="ECO:0000256" key="7">
    <source>
        <dbReference type="ARBA" id="ARBA00022618"/>
    </source>
</evidence>
<dbReference type="InterPro" id="IPR047929">
    <property type="entry name" value="FtsX_actino"/>
</dbReference>
<dbReference type="PANTHER" id="PTHR47755:SF1">
    <property type="entry name" value="CELL DIVISION PROTEIN FTSX"/>
    <property type="match status" value="1"/>
</dbReference>
<comment type="subunit">
    <text evidence="4">Forms a membrane-associated complex with FtsE.</text>
</comment>
<evidence type="ECO:0000256" key="11">
    <source>
        <dbReference type="ARBA" id="ARBA00023306"/>
    </source>
</evidence>
<dbReference type="InterPro" id="IPR004513">
    <property type="entry name" value="FtsX"/>
</dbReference>
<dbReference type="NCBIfam" id="NF038346">
    <property type="entry name" value="FtsX_actino"/>
    <property type="match status" value="1"/>
</dbReference>
<dbReference type="InterPro" id="IPR003838">
    <property type="entry name" value="ABC3_permease_C"/>
</dbReference>
<keyword evidence="8 13" id="KW-0812">Transmembrane</keyword>
<keyword evidence="6 12" id="KW-1003">Cell membrane</keyword>
<dbReference type="KEGG" id="aaq:AOC05_10605"/>
<evidence type="ECO:0000256" key="5">
    <source>
        <dbReference type="ARBA" id="ARBA00021907"/>
    </source>
</evidence>
<dbReference type="OrthoDB" id="9812531at2"/>
<evidence type="ECO:0000313" key="17">
    <source>
        <dbReference type="Proteomes" id="UP000062833"/>
    </source>
</evidence>
<accession>A0A0M4QZ09</accession>
<feature type="transmembrane region" description="Helical" evidence="13">
    <location>
        <begin position="276"/>
        <end position="298"/>
    </location>
</feature>
<dbReference type="GO" id="GO:0051301">
    <property type="term" value="P:cell division"/>
    <property type="evidence" value="ECO:0007669"/>
    <property type="project" value="UniProtKB-KW"/>
</dbReference>
<dbReference type="Gene3D" id="3.30.70.3040">
    <property type="match status" value="1"/>
</dbReference>
<dbReference type="EMBL" id="CP012677">
    <property type="protein sequence ID" value="ALE92652.1"/>
    <property type="molecule type" value="Genomic_DNA"/>
</dbReference>
<proteinExistence type="inferred from homology"/>
<dbReference type="Pfam" id="PF18075">
    <property type="entry name" value="FtsX_ECD"/>
    <property type="match status" value="1"/>
</dbReference>
<dbReference type="PATRIC" id="fig|656366.3.peg.2291"/>
<keyword evidence="9 13" id="KW-1133">Transmembrane helix</keyword>
<keyword evidence="17" id="KW-1185">Reference proteome</keyword>
<sequence>MRLAFIMSELGSGLRRNLTMVISVILVTFVSLTFVGAAGVLQLQIGQLKGFWYDKVQVTVYLCTDVPSNTNCVAGPVTDEQKNHIQELLGSAAVKPYVEKWTFETQEEALTHFKEQFASSPMADSVEAGNLPSSFRIKLTDPEKYQIINETFAATPGVDSVVDQRKVLEPLFSMMNIATWVAVFVAGLMILCAALLIATTIRLSAQSRDKEIGIMRLVGASKTVIQLPFVLEGVIAATIGAVLASGAVWAMVTFFMNGYLANGNSGMPMISPNHALKIYPVLILIGIVLAGISSAVSLRKNLKV</sequence>
<organism evidence="16 17">
    <name type="scientific">Arthrobacter alpinus</name>
    <dbReference type="NCBI Taxonomy" id="656366"/>
    <lineage>
        <taxon>Bacteria</taxon>
        <taxon>Bacillati</taxon>
        <taxon>Actinomycetota</taxon>
        <taxon>Actinomycetes</taxon>
        <taxon>Micrococcales</taxon>
        <taxon>Micrococcaceae</taxon>
        <taxon>Arthrobacter</taxon>
    </lineage>
</organism>
<evidence type="ECO:0000256" key="2">
    <source>
        <dbReference type="ARBA" id="ARBA00004651"/>
    </source>
</evidence>
<dbReference type="PIRSF" id="PIRSF003097">
    <property type="entry name" value="FtsX"/>
    <property type="match status" value="1"/>
</dbReference>
<gene>
    <name evidence="16" type="ORF">AOC05_10605</name>
</gene>
<evidence type="ECO:0000256" key="10">
    <source>
        <dbReference type="ARBA" id="ARBA00023136"/>
    </source>
</evidence>
<dbReference type="GO" id="GO:0005886">
    <property type="term" value="C:plasma membrane"/>
    <property type="evidence" value="ECO:0007669"/>
    <property type="project" value="UniProtKB-SubCell"/>
</dbReference>
<evidence type="ECO:0000256" key="1">
    <source>
        <dbReference type="ARBA" id="ARBA00003552"/>
    </source>
</evidence>
<dbReference type="AlphaFoldDB" id="A0A0M4QZ09"/>
<keyword evidence="10 12" id="KW-0472">Membrane</keyword>
<feature type="domain" description="ABC3 transporter permease C-terminal" evidence="14">
    <location>
        <begin position="184"/>
        <end position="300"/>
    </location>
</feature>
<feature type="transmembrane region" description="Helical" evidence="13">
    <location>
        <begin position="177"/>
        <end position="203"/>
    </location>
</feature>
<dbReference type="Proteomes" id="UP000062833">
    <property type="component" value="Chromosome"/>
</dbReference>
<feature type="transmembrane region" description="Helical" evidence="13">
    <location>
        <begin position="21"/>
        <end position="45"/>
    </location>
</feature>
<dbReference type="RefSeq" id="WP_062007196.1">
    <property type="nucleotide sequence ID" value="NZ_CP012677.1"/>
</dbReference>
<evidence type="ECO:0000259" key="15">
    <source>
        <dbReference type="Pfam" id="PF18075"/>
    </source>
</evidence>
<evidence type="ECO:0000256" key="9">
    <source>
        <dbReference type="ARBA" id="ARBA00022989"/>
    </source>
</evidence>
<dbReference type="PANTHER" id="PTHR47755">
    <property type="entry name" value="CELL DIVISION PROTEIN FTSX"/>
    <property type="match status" value="1"/>
</dbReference>